<accession>A0ACB9E8P3</accession>
<name>A0ACB9E8P3_9ASTR</name>
<sequence length="77" mass="8732">MYIVNLHMISFEDSKICLFHLDSLRSSTRSGSQDGDCRRFLETRVNFNLKSDAELFAIAKCKTVVSAIEGEVGFRRA</sequence>
<reference evidence="1 2" key="2">
    <citation type="journal article" date="2022" name="Mol. Ecol. Resour.">
        <title>The genomes of chicory, endive, great burdock and yacon provide insights into Asteraceae paleo-polyploidization history and plant inulin production.</title>
        <authorList>
            <person name="Fan W."/>
            <person name="Wang S."/>
            <person name="Wang H."/>
            <person name="Wang A."/>
            <person name="Jiang F."/>
            <person name="Liu H."/>
            <person name="Zhao H."/>
            <person name="Xu D."/>
            <person name="Zhang Y."/>
        </authorList>
    </citation>
    <scope>NUCLEOTIDE SEQUENCE [LARGE SCALE GENOMIC DNA]</scope>
    <source>
        <strain evidence="2">cv. Yunnan</strain>
        <tissue evidence="1">Leaves</tissue>
    </source>
</reference>
<dbReference type="Proteomes" id="UP001056120">
    <property type="component" value="Linkage Group LG18"/>
</dbReference>
<evidence type="ECO:0000313" key="1">
    <source>
        <dbReference type="EMBL" id="KAI3755076.1"/>
    </source>
</evidence>
<organism evidence="1 2">
    <name type="scientific">Smallanthus sonchifolius</name>
    <dbReference type="NCBI Taxonomy" id="185202"/>
    <lineage>
        <taxon>Eukaryota</taxon>
        <taxon>Viridiplantae</taxon>
        <taxon>Streptophyta</taxon>
        <taxon>Embryophyta</taxon>
        <taxon>Tracheophyta</taxon>
        <taxon>Spermatophyta</taxon>
        <taxon>Magnoliopsida</taxon>
        <taxon>eudicotyledons</taxon>
        <taxon>Gunneridae</taxon>
        <taxon>Pentapetalae</taxon>
        <taxon>asterids</taxon>
        <taxon>campanulids</taxon>
        <taxon>Asterales</taxon>
        <taxon>Asteraceae</taxon>
        <taxon>Asteroideae</taxon>
        <taxon>Heliantheae alliance</taxon>
        <taxon>Millerieae</taxon>
        <taxon>Smallanthus</taxon>
    </lineage>
</organism>
<protein>
    <submittedName>
        <fullName evidence="1">Uncharacterized protein</fullName>
    </submittedName>
</protein>
<reference evidence="2" key="1">
    <citation type="journal article" date="2022" name="Mol. Ecol. Resour.">
        <title>The genomes of chicory, endive, great burdock and yacon provide insights into Asteraceae palaeo-polyploidization history and plant inulin production.</title>
        <authorList>
            <person name="Fan W."/>
            <person name="Wang S."/>
            <person name="Wang H."/>
            <person name="Wang A."/>
            <person name="Jiang F."/>
            <person name="Liu H."/>
            <person name="Zhao H."/>
            <person name="Xu D."/>
            <person name="Zhang Y."/>
        </authorList>
    </citation>
    <scope>NUCLEOTIDE SEQUENCE [LARGE SCALE GENOMIC DNA]</scope>
    <source>
        <strain evidence="2">cv. Yunnan</strain>
    </source>
</reference>
<gene>
    <name evidence="1" type="ORF">L1987_54869</name>
</gene>
<proteinExistence type="predicted"/>
<keyword evidence="2" id="KW-1185">Reference proteome</keyword>
<dbReference type="EMBL" id="CM042035">
    <property type="protein sequence ID" value="KAI3755076.1"/>
    <property type="molecule type" value="Genomic_DNA"/>
</dbReference>
<comment type="caution">
    <text evidence="1">The sequence shown here is derived from an EMBL/GenBank/DDBJ whole genome shotgun (WGS) entry which is preliminary data.</text>
</comment>
<evidence type="ECO:0000313" key="2">
    <source>
        <dbReference type="Proteomes" id="UP001056120"/>
    </source>
</evidence>